<evidence type="ECO:0000313" key="3">
    <source>
        <dbReference type="Proteomes" id="UP001501321"/>
    </source>
</evidence>
<comment type="caution">
    <text evidence="2">The sequence shown here is derived from an EMBL/GenBank/DDBJ whole genome shotgun (WGS) entry which is preliminary data.</text>
</comment>
<evidence type="ECO:0000256" key="1">
    <source>
        <dbReference type="SAM" id="Phobius"/>
    </source>
</evidence>
<accession>A0ABP8QF42</accession>
<keyword evidence="1" id="KW-0472">Membrane</keyword>
<feature type="transmembrane region" description="Helical" evidence="1">
    <location>
        <begin position="50"/>
        <end position="68"/>
    </location>
</feature>
<sequence length="181" mass="21062">MSSLLLRPRLTRNHDAFACRRGPLRQLVPTLILLLTLCCLPRHAGFIALPVALFCLFYYGLNLPLLYWRHQPLRGPLRHGLLWLLGFSCLFARHAWLASQADLTASDVSQRIEAYRQIQGRYPAGLDQLGLSPQQWQGVRAFRLHYINPTGLPRLTYPATWIVLNRMEYDFTAHHWRLSRY</sequence>
<reference evidence="3" key="1">
    <citation type="journal article" date="2019" name="Int. J. Syst. Evol. Microbiol.">
        <title>The Global Catalogue of Microorganisms (GCM) 10K type strain sequencing project: providing services to taxonomists for standard genome sequencing and annotation.</title>
        <authorList>
            <consortium name="The Broad Institute Genomics Platform"/>
            <consortium name="The Broad Institute Genome Sequencing Center for Infectious Disease"/>
            <person name="Wu L."/>
            <person name="Ma J."/>
        </authorList>
    </citation>
    <scope>NUCLEOTIDE SEQUENCE [LARGE SCALE GENOMIC DNA]</scope>
    <source>
        <strain evidence="3">JCM 32226</strain>
    </source>
</reference>
<dbReference type="EMBL" id="BAABFC010000017">
    <property type="protein sequence ID" value="GAA4501480.1"/>
    <property type="molecule type" value="Genomic_DNA"/>
</dbReference>
<dbReference type="RefSeq" id="WP_345013548.1">
    <property type="nucleotide sequence ID" value="NZ_BAABFC010000017.1"/>
</dbReference>
<keyword evidence="3" id="KW-1185">Reference proteome</keyword>
<keyword evidence="1" id="KW-1133">Transmembrane helix</keyword>
<keyword evidence="1" id="KW-0812">Transmembrane</keyword>
<gene>
    <name evidence="2" type="ORF">GCM10023095_24700</name>
</gene>
<organism evidence="2 3">
    <name type="scientific">Pseudaeromonas paramecii</name>
    <dbReference type="NCBI Taxonomy" id="2138166"/>
    <lineage>
        <taxon>Bacteria</taxon>
        <taxon>Pseudomonadati</taxon>
        <taxon>Pseudomonadota</taxon>
        <taxon>Gammaproteobacteria</taxon>
        <taxon>Aeromonadales</taxon>
        <taxon>Aeromonadaceae</taxon>
        <taxon>Pseudaeromonas</taxon>
    </lineage>
</organism>
<dbReference type="Proteomes" id="UP001501321">
    <property type="component" value="Unassembled WGS sequence"/>
</dbReference>
<proteinExistence type="predicted"/>
<evidence type="ECO:0000313" key="2">
    <source>
        <dbReference type="EMBL" id="GAA4501480.1"/>
    </source>
</evidence>
<name>A0ABP8QF42_9GAMM</name>
<protein>
    <submittedName>
        <fullName evidence="2">Uncharacterized protein</fullName>
    </submittedName>
</protein>